<dbReference type="Proteomes" id="UP000682733">
    <property type="component" value="Unassembled WGS sequence"/>
</dbReference>
<sequence>MSNSHGIDDNRLNLNNDNSTMIDDIELDNIFDDSEQEVKQQESTLLSQQQEEWNYLKEDLHFLLTFQSIFYISEAAIKYVGANLADVLEWLLTHQHIDYEFYT</sequence>
<dbReference type="EMBL" id="CAJOBA010002765">
    <property type="protein sequence ID" value="CAF3658750.1"/>
    <property type="molecule type" value="Genomic_DNA"/>
</dbReference>
<evidence type="ECO:0000313" key="1">
    <source>
        <dbReference type="EMBL" id="CAF0874118.1"/>
    </source>
</evidence>
<protein>
    <submittedName>
        <fullName evidence="1">Uncharacterized protein</fullName>
    </submittedName>
</protein>
<gene>
    <name evidence="1" type="ORF">OVA965_LOCUS8284</name>
    <name evidence="2" type="ORF">TMI583_LOCUS8280</name>
</gene>
<name>A0A8S2DE48_9BILA</name>
<evidence type="ECO:0000313" key="2">
    <source>
        <dbReference type="EMBL" id="CAF3658750.1"/>
    </source>
</evidence>
<dbReference type="EMBL" id="CAJNOK010002764">
    <property type="protein sequence ID" value="CAF0874118.1"/>
    <property type="molecule type" value="Genomic_DNA"/>
</dbReference>
<organism evidence="1 3">
    <name type="scientific">Didymodactylos carnosus</name>
    <dbReference type="NCBI Taxonomy" id="1234261"/>
    <lineage>
        <taxon>Eukaryota</taxon>
        <taxon>Metazoa</taxon>
        <taxon>Spiralia</taxon>
        <taxon>Gnathifera</taxon>
        <taxon>Rotifera</taxon>
        <taxon>Eurotatoria</taxon>
        <taxon>Bdelloidea</taxon>
        <taxon>Philodinida</taxon>
        <taxon>Philodinidae</taxon>
        <taxon>Didymodactylos</taxon>
    </lineage>
</organism>
<comment type="caution">
    <text evidence="1">The sequence shown here is derived from an EMBL/GenBank/DDBJ whole genome shotgun (WGS) entry which is preliminary data.</text>
</comment>
<evidence type="ECO:0000313" key="3">
    <source>
        <dbReference type="Proteomes" id="UP000677228"/>
    </source>
</evidence>
<reference evidence="1" key="1">
    <citation type="submission" date="2021-02" db="EMBL/GenBank/DDBJ databases">
        <authorList>
            <person name="Nowell W R."/>
        </authorList>
    </citation>
    <scope>NUCLEOTIDE SEQUENCE</scope>
</reference>
<dbReference type="Proteomes" id="UP000677228">
    <property type="component" value="Unassembled WGS sequence"/>
</dbReference>
<proteinExistence type="predicted"/>
<accession>A0A8S2DE48</accession>
<dbReference type="AlphaFoldDB" id="A0A8S2DE48"/>